<dbReference type="EMBL" id="QYUL01000001">
    <property type="protein sequence ID" value="RJF84731.1"/>
    <property type="molecule type" value="Genomic_DNA"/>
</dbReference>
<accession>A0A418W3Z0</accession>
<dbReference type="Proteomes" id="UP000283458">
    <property type="component" value="Unassembled WGS sequence"/>
</dbReference>
<proteinExistence type="predicted"/>
<name>A0A418W3Z0_9PROT</name>
<dbReference type="AlphaFoldDB" id="A0A418W3Z0"/>
<comment type="caution">
    <text evidence="1">The sequence shown here is derived from an EMBL/GenBank/DDBJ whole genome shotgun (WGS) entry which is preliminary data.</text>
</comment>
<evidence type="ECO:0000313" key="2">
    <source>
        <dbReference type="Proteomes" id="UP000283458"/>
    </source>
</evidence>
<keyword evidence="2" id="KW-1185">Reference proteome</keyword>
<gene>
    <name evidence="1" type="ORF">D3877_09565</name>
</gene>
<reference evidence="1 2" key="1">
    <citation type="submission" date="2018-09" db="EMBL/GenBank/DDBJ databases">
        <authorList>
            <person name="Zhu H."/>
        </authorList>
    </citation>
    <scope>NUCLEOTIDE SEQUENCE [LARGE SCALE GENOMIC DNA]</scope>
    <source>
        <strain evidence="1 2">K2W22B-5</strain>
    </source>
</reference>
<evidence type="ECO:0000313" key="1">
    <source>
        <dbReference type="EMBL" id="RJF84731.1"/>
    </source>
</evidence>
<sequence>MLQSAALAAIAILPIRSSVRREYGFGRFRHPSPSLHFLTPERAAGLAMPLAEGRRLSSLVLPIRRIQ</sequence>
<protein>
    <submittedName>
        <fullName evidence="1">Uncharacterized protein</fullName>
    </submittedName>
</protein>
<organism evidence="1 2">
    <name type="scientific">Azospirillum cavernae</name>
    <dbReference type="NCBI Taxonomy" id="2320860"/>
    <lineage>
        <taxon>Bacteria</taxon>
        <taxon>Pseudomonadati</taxon>
        <taxon>Pseudomonadota</taxon>
        <taxon>Alphaproteobacteria</taxon>
        <taxon>Rhodospirillales</taxon>
        <taxon>Azospirillaceae</taxon>
        <taxon>Azospirillum</taxon>
    </lineage>
</organism>